<name>A0A8J6AFP5_GALPY</name>
<accession>A0A8J6AFP5</accession>
<keyword evidence="2" id="KW-1185">Reference proteome</keyword>
<evidence type="ECO:0000313" key="1">
    <source>
        <dbReference type="EMBL" id="KAG8520844.1"/>
    </source>
</evidence>
<dbReference type="Proteomes" id="UP000700334">
    <property type="component" value="Unassembled WGS sequence"/>
</dbReference>
<proteinExistence type="predicted"/>
<comment type="caution">
    <text evidence="1">The sequence shown here is derived from an EMBL/GenBank/DDBJ whole genome shotgun (WGS) entry which is preliminary data.</text>
</comment>
<dbReference type="OrthoDB" id="10257275at2759"/>
<dbReference type="EMBL" id="JAGFMF010011501">
    <property type="protein sequence ID" value="KAG8520844.1"/>
    <property type="molecule type" value="Genomic_DNA"/>
</dbReference>
<organism evidence="1 2">
    <name type="scientific">Galemys pyrenaicus</name>
    <name type="common">Iberian desman</name>
    <name type="synonym">Pyrenean desman</name>
    <dbReference type="NCBI Taxonomy" id="202257"/>
    <lineage>
        <taxon>Eukaryota</taxon>
        <taxon>Metazoa</taxon>
        <taxon>Chordata</taxon>
        <taxon>Craniata</taxon>
        <taxon>Vertebrata</taxon>
        <taxon>Euteleostomi</taxon>
        <taxon>Mammalia</taxon>
        <taxon>Eutheria</taxon>
        <taxon>Laurasiatheria</taxon>
        <taxon>Eulipotyphla</taxon>
        <taxon>Talpidae</taxon>
        <taxon>Galemys</taxon>
    </lineage>
</organism>
<evidence type="ECO:0000313" key="2">
    <source>
        <dbReference type="Proteomes" id="UP000700334"/>
    </source>
</evidence>
<protein>
    <submittedName>
        <fullName evidence="1">Rhomboid-related protein 4</fullName>
    </submittedName>
</protein>
<gene>
    <name evidence="1" type="ORF">J0S82_013964</name>
</gene>
<sequence length="157" mass="17172">MGRWAPHAGCVTTQQCLPPGSFSPRTSFAGHLAGILVGLMYTHGPLKTVMDSCEGMFSSSAGYAGQHYYFNNSGTSGYQSYHPNGWPGYPGEAPRSYEAYTAGLSEEEQLERALRASLRDRGRTWPSFILHSPHKVTWSEEGVLGANETLSSYEKAM</sequence>
<dbReference type="AlphaFoldDB" id="A0A8J6AFP5"/>
<reference evidence="1" key="1">
    <citation type="journal article" date="2021" name="Evol. Appl.">
        <title>The genome of the Pyrenean desman and the effects of bottlenecks and inbreeding on the genomic landscape of an endangered species.</title>
        <authorList>
            <person name="Escoda L."/>
            <person name="Castresana J."/>
        </authorList>
    </citation>
    <scope>NUCLEOTIDE SEQUENCE</scope>
    <source>
        <strain evidence="1">IBE-C5619</strain>
    </source>
</reference>